<dbReference type="VEuPathDB" id="FungiDB:A1O9_11851"/>
<dbReference type="HOGENOM" id="CLU_040908_3_2_1"/>
<comment type="caution">
    <text evidence="4">The sequence shown here is derived from an EMBL/GenBank/DDBJ whole genome shotgun (WGS) entry which is preliminary data.</text>
</comment>
<dbReference type="EMBL" id="AMGV01000019">
    <property type="protein sequence ID" value="KEF52224.1"/>
    <property type="molecule type" value="Genomic_DNA"/>
</dbReference>
<proteinExistence type="predicted"/>
<evidence type="ECO:0000259" key="3">
    <source>
        <dbReference type="Pfam" id="PF11790"/>
    </source>
</evidence>
<gene>
    <name evidence="4" type="ORF">A1O9_11851</name>
</gene>
<evidence type="ECO:0000256" key="2">
    <source>
        <dbReference type="SAM" id="SignalP"/>
    </source>
</evidence>
<dbReference type="SUPFAM" id="SSF51445">
    <property type="entry name" value="(Trans)glycosidases"/>
    <property type="match status" value="1"/>
</dbReference>
<dbReference type="Proteomes" id="UP000027920">
    <property type="component" value="Unassembled WGS sequence"/>
</dbReference>
<dbReference type="PANTHER" id="PTHR34154">
    <property type="entry name" value="ALKALI-SENSITIVE LINKAGE PROTEIN 1"/>
    <property type="match status" value="1"/>
</dbReference>
<keyword evidence="2" id="KW-0732">Signal</keyword>
<dbReference type="Gene3D" id="3.20.20.80">
    <property type="entry name" value="Glycosidases"/>
    <property type="match status" value="1"/>
</dbReference>
<dbReference type="InterPro" id="IPR017853">
    <property type="entry name" value="GH"/>
</dbReference>
<evidence type="ECO:0000313" key="4">
    <source>
        <dbReference type="EMBL" id="KEF52224.1"/>
    </source>
</evidence>
<dbReference type="InterPro" id="IPR053183">
    <property type="entry name" value="ASL1"/>
</dbReference>
<dbReference type="GO" id="GO:0009277">
    <property type="term" value="C:fungal-type cell wall"/>
    <property type="evidence" value="ECO:0007669"/>
    <property type="project" value="TreeGrafter"/>
</dbReference>
<dbReference type="OrthoDB" id="43654at2759"/>
<feature type="chain" id="PRO_5001681111" description="Asl1-like glycosyl hydrolase catalytic domain-containing protein" evidence="2">
    <location>
        <begin position="21"/>
        <end position="330"/>
    </location>
</feature>
<evidence type="ECO:0000256" key="1">
    <source>
        <dbReference type="SAM" id="MobiDB-lite"/>
    </source>
</evidence>
<dbReference type="PANTHER" id="PTHR34154:SF3">
    <property type="entry name" value="ALKALI-SENSITIVE LINKAGE PROTEIN 1"/>
    <property type="match status" value="1"/>
</dbReference>
<dbReference type="STRING" id="1182545.A0A072NWH8"/>
<reference evidence="4 5" key="1">
    <citation type="submission" date="2013-03" db="EMBL/GenBank/DDBJ databases">
        <title>The Genome Sequence of Exophiala aquamarina CBS 119918.</title>
        <authorList>
            <consortium name="The Broad Institute Genomics Platform"/>
            <person name="Cuomo C."/>
            <person name="de Hoog S."/>
            <person name="Gorbushina A."/>
            <person name="Walker B."/>
            <person name="Young S.K."/>
            <person name="Zeng Q."/>
            <person name="Gargeya S."/>
            <person name="Fitzgerald M."/>
            <person name="Haas B."/>
            <person name="Abouelleil A."/>
            <person name="Allen A.W."/>
            <person name="Alvarado L."/>
            <person name="Arachchi H.M."/>
            <person name="Berlin A.M."/>
            <person name="Chapman S.B."/>
            <person name="Gainer-Dewar J."/>
            <person name="Goldberg J."/>
            <person name="Griggs A."/>
            <person name="Gujja S."/>
            <person name="Hansen M."/>
            <person name="Howarth C."/>
            <person name="Imamovic A."/>
            <person name="Ireland A."/>
            <person name="Larimer J."/>
            <person name="McCowan C."/>
            <person name="Murphy C."/>
            <person name="Pearson M."/>
            <person name="Poon T.W."/>
            <person name="Priest M."/>
            <person name="Roberts A."/>
            <person name="Saif S."/>
            <person name="Shea T."/>
            <person name="Sisk P."/>
            <person name="Sykes S."/>
            <person name="Wortman J."/>
            <person name="Nusbaum C."/>
            <person name="Birren B."/>
        </authorList>
    </citation>
    <scope>NUCLEOTIDE SEQUENCE [LARGE SCALE GENOMIC DNA]</scope>
    <source>
        <strain evidence="4 5">CBS 119918</strain>
    </source>
</reference>
<dbReference type="RefSeq" id="XP_013254814.1">
    <property type="nucleotide sequence ID" value="XM_013399360.1"/>
</dbReference>
<keyword evidence="5" id="KW-1185">Reference proteome</keyword>
<feature type="region of interest" description="Disordered" evidence="1">
    <location>
        <begin position="119"/>
        <end position="138"/>
    </location>
</feature>
<dbReference type="AlphaFoldDB" id="A0A072NWH8"/>
<feature type="domain" description="Asl1-like glycosyl hydrolase catalytic" evidence="3">
    <location>
        <begin position="49"/>
        <end position="292"/>
    </location>
</feature>
<organism evidence="4 5">
    <name type="scientific">Exophiala aquamarina CBS 119918</name>
    <dbReference type="NCBI Taxonomy" id="1182545"/>
    <lineage>
        <taxon>Eukaryota</taxon>
        <taxon>Fungi</taxon>
        <taxon>Dikarya</taxon>
        <taxon>Ascomycota</taxon>
        <taxon>Pezizomycotina</taxon>
        <taxon>Eurotiomycetes</taxon>
        <taxon>Chaetothyriomycetidae</taxon>
        <taxon>Chaetothyriales</taxon>
        <taxon>Herpotrichiellaceae</taxon>
        <taxon>Exophiala</taxon>
    </lineage>
</organism>
<dbReference type="InterPro" id="IPR024655">
    <property type="entry name" value="Asl1_glyco_hydro_catalytic"/>
</dbReference>
<name>A0A072NWH8_9EURO</name>
<dbReference type="GO" id="GO:0071966">
    <property type="term" value="P:fungal-type cell wall polysaccharide metabolic process"/>
    <property type="evidence" value="ECO:0007669"/>
    <property type="project" value="TreeGrafter"/>
</dbReference>
<dbReference type="Pfam" id="PF11790">
    <property type="entry name" value="Glyco_hydro_cc"/>
    <property type="match status" value="1"/>
</dbReference>
<sequence length="330" mass="36303">MKSACLLPSALLLASSNILATRFLALAQDSNLTFPKRGLIYIQPDRGHERDYKNFIGPNSPLTWYYTYSPWPTLTQWSAEFVPMVHGVKDAEESVDRIIAFQNGSSGSLGENTMMRVLSFNEPDGDTDSGGSDSSPRHSAEVYLETIAPLRRDPYNFQVSLPATTGSSRGLEWLADFNESCWDQNPNAGCEFDFVATHWYGDFAGMASWLGTIHSLYPDMPIWLTEFAIPGLEEDETLAFMNQSLPFLDDLEYLERYSWFGTFRDNDANEWTGDGVSMLNGDGELSSLGANYMGGHDAGFEEGQGGAASSVRCSILLLVVGVSIASLLAS</sequence>
<evidence type="ECO:0000313" key="5">
    <source>
        <dbReference type="Proteomes" id="UP000027920"/>
    </source>
</evidence>
<feature type="signal peptide" evidence="2">
    <location>
        <begin position="1"/>
        <end position="20"/>
    </location>
</feature>
<accession>A0A072NWH8</accession>
<protein>
    <recommendedName>
        <fullName evidence="3">Asl1-like glycosyl hydrolase catalytic domain-containing protein</fullName>
    </recommendedName>
</protein>
<dbReference type="GeneID" id="25286747"/>